<dbReference type="EMBL" id="VIVR01000001">
    <property type="protein sequence ID" value="TWE17563.1"/>
    <property type="molecule type" value="Genomic_DNA"/>
</dbReference>
<evidence type="ECO:0000256" key="2">
    <source>
        <dbReference type="ARBA" id="ARBA00022670"/>
    </source>
</evidence>
<evidence type="ECO:0000259" key="9">
    <source>
        <dbReference type="Pfam" id="PF00082"/>
    </source>
</evidence>
<feature type="active site" description="Charge relay system" evidence="5">
    <location>
        <position position="62"/>
    </location>
</feature>
<name>A0A561EPM2_9ACTN</name>
<evidence type="ECO:0000256" key="4">
    <source>
        <dbReference type="ARBA" id="ARBA00022825"/>
    </source>
</evidence>
<protein>
    <submittedName>
        <fullName evidence="10">Type VII secretion-associated serine protease mycosin</fullName>
    </submittedName>
</protein>
<feature type="compositionally biased region" description="Polar residues" evidence="6">
    <location>
        <begin position="326"/>
        <end position="345"/>
    </location>
</feature>
<keyword evidence="7" id="KW-1133">Transmembrane helix</keyword>
<evidence type="ECO:0000256" key="7">
    <source>
        <dbReference type="SAM" id="Phobius"/>
    </source>
</evidence>
<feature type="signal peptide" evidence="8">
    <location>
        <begin position="1"/>
        <end position="29"/>
    </location>
</feature>
<dbReference type="AlphaFoldDB" id="A0A561EPM2"/>
<feature type="compositionally biased region" description="Pro residues" evidence="6">
    <location>
        <begin position="402"/>
        <end position="441"/>
    </location>
</feature>
<feature type="transmembrane region" description="Helical" evidence="7">
    <location>
        <begin position="368"/>
        <end position="389"/>
    </location>
</feature>
<dbReference type="PRINTS" id="PR00723">
    <property type="entry name" value="SUBTILISIN"/>
</dbReference>
<comment type="caution">
    <text evidence="10">The sequence shown here is derived from an EMBL/GenBank/DDBJ whole genome shotgun (WGS) entry which is preliminary data.</text>
</comment>
<dbReference type="SUPFAM" id="SSF52743">
    <property type="entry name" value="Subtilisin-like"/>
    <property type="match status" value="1"/>
</dbReference>
<organism evidence="10 11">
    <name type="scientific">Kitasatospora atroaurantiaca</name>
    <dbReference type="NCBI Taxonomy" id="285545"/>
    <lineage>
        <taxon>Bacteria</taxon>
        <taxon>Bacillati</taxon>
        <taxon>Actinomycetota</taxon>
        <taxon>Actinomycetes</taxon>
        <taxon>Kitasatosporales</taxon>
        <taxon>Streptomycetaceae</taxon>
        <taxon>Kitasatospora</taxon>
    </lineage>
</organism>
<evidence type="ECO:0000256" key="5">
    <source>
        <dbReference type="PROSITE-ProRule" id="PRU01240"/>
    </source>
</evidence>
<dbReference type="OrthoDB" id="9798386at2"/>
<feature type="chain" id="PRO_5021893897" evidence="8">
    <location>
        <begin position="30"/>
        <end position="455"/>
    </location>
</feature>
<dbReference type="InterPro" id="IPR023827">
    <property type="entry name" value="Peptidase_S8_Asp-AS"/>
</dbReference>
<feature type="domain" description="Peptidase S8/S53" evidence="9">
    <location>
        <begin position="53"/>
        <end position="300"/>
    </location>
</feature>
<evidence type="ECO:0000256" key="3">
    <source>
        <dbReference type="ARBA" id="ARBA00022801"/>
    </source>
</evidence>
<dbReference type="InterPro" id="IPR000209">
    <property type="entry name" value="Peptidase_S8/S53_dom"/>
</dbReference>
<dbReference type="InterPro" id="IPR015500">
    <property type="entry name" value="Peptidase_S8_subtilisin-rel"/>
</dbReference>
<evidence type="ECO:0000256" key="6">
    <source>
        <dbReference type="SAM" id="MobiDB-lite"/>
    </source>
</evidence>
<keyword evidence="2 5" id="KW-0645">Protease</keyword>
<dbReference type="GO" id="GO:0004252">
    <property type="term" value="F:serine-type endopeptidase activity"/>
    <property type="evidence" value="ECO:0007669"/>
    <property type="project" value="UniProtKB-UniRule"/>
</dbReference>
<dbReference type="GO" id="GO:0006508">
    <property type="term" value="P:proteolysis"/>
    <property type="evidence" value="ECO:0007669"/>
    <property type="project" value="UniProtKB-KW"/>
</dbReference>
<dbReference type="PANTHER" id="PTHR43806:SF11">
    <property type="entry name" value="CEREVISIN-RELATED"/>
    <property type="match status" value="1"/>
</dbReference>
<evidence type="ECO:0000256" key="8">
    <source>
        <dbReference type="SAM" id="SignalP"/>
    </source>
</evidence>
<keyword evidence="7" id="KW-0472">Membrane</keyword>
<proteinExistence type="inferred from homology"/>
<feature type="region of interest" description="Disordered" evidence="6">
    <location>
        <begin position="313"/>
        <end position="355"/>
    </location>
</feature>
<feature type="region of interest" description="Disordered" evidence="6">
    <location>
        <begin position="395"/>
        <end position="455"/>
    </location>
</feature>
<dbReference type="PROSITE" id="PS51892">
    <property type="entry name" value="SUBTILASE"/>
    <property type="match status" value="1"/>
</dbReference>
<evidence type="ECO:0000313" key="11">
    <source>
        <dbReference type="Proteomes" id="UP000318416"/>
    </source>
</evidence>
<dbReference type="Gene3D" id="3.40.50.200">
    <property type="entry name" value="Peptidase S8/S53 domain"/>
    <property type="match status" value="1"/>
</dbReference>
<dbReference type="PROSITE" id="PS00136">
    <property type="entry name" value="SUBTILASE_ASP"/>
    <property type="match status" value="1"/>
</dbReference>
<reference evidence="10 11" key="1">
    <citation type="submission" date="2019-06" db="EMBL/GenBank/DDBJ databases">
        <title>Sequencing the genomes of 1000 actinobacteria strains.</title>
        <authorList>
            <person name="Klenk H.-P."/>
        </authorList>
    </citation>
    <scope>NUCLEOTIDE SEQUENCE [LARGE SCALE GENOMIC DNA]</scope>
    <source>
        <strain evidence="10 11">DSM 41649</strain>
    </source>
</reference>
<accession>A0A561EPM2</accession>
<evidence type="ECO:0000256" key="1">
    <source>
        <dbReference type="ARBA" id="ARBA00011073"/>
    </source>
</evidence>
<dbReference type="InterPro" id="IPR050131">
    <property type="entry name" value="Peptidase_S8_subtilisin-like"/>
</dbReference>
<keyword evidence="4 5" id="KW-0720">Serine protease</keyword>
<dbReference type="InterPro" id="IPR036852">
    <property type="entry name" value="Peptidase_S8/S53_dom_sf"/>
</dbReference>
<keyword evidence="3 5" id="KW-0378">Hydrolase</keyword>
<keyword evidence="8" id="KW-0732">Signal</keyword>
<keyword evidence="11" id="KW-1185">Reference proteome</keyword>
<dbReference type="Pfam" id="PF00082">
    <property type="entry name" value="Peptidase_S8"/>
    <property type="match status" value="1"/>
</dbReference>
<feature type="region of interest" description="Disordered" evidence="6">
    <location>
        <begin position="73"/>
        <end position="95"/>
    </location>
</feature>
<comment type="similarity">
    <text evidence="1 5">Belongs to the peptidase S8 family.</text>
</comment>
<feature type="active site" description="Charge relay system" evidence="5">
    <location>
        <position position="95"/>
    </location>
</feature>
<feature type="active site" description="Charge relay system" evidence="5">
    <location>
        <position position="248"/>
    </location>
</feature>
<gene>
    <name evidence="10" type="ORF">FB465_2597</name>
</gene>
<dbReference type="Proteomes" id="UP000318416">
    <property type="component" value="Unassembled WGS sequence"/>
</dbReference>
<dbReference type="RefSeq" id="WP_145790374.1">
    <property type="nucleotide sequence ID" value="NZ_BAAABR010000021.1"/>
</dbReference>
<sequence length="455" mass="45877">MTLTKTLRALSATMLAGGLLLTSATGASADQVRDGQWPNQVFNLDKVWSVSKGDGVIVAVIDSGVDASHPDLAGNVLPGSDPSGKGLNTRPTDPHGTKMAALIAAHGHGDGAGVVGLAPGAKILPIYKGTDSGSDAVPQGIRWAVEHNAKVINISLAGLIGGNELTEAIAFAAQHDVLIVAGSGNDGSAVASPAKESGVLAVGGVDKANTVWKGSNFGPEVLLSAPAVDIVSAGSCDGRQYCISTGTSDATAYVSGAAALIRAKYPKLTAGQVANRLIKSALVPSALKGAKLPDEHYGYGIIRPYEALTQNIPAGSAQGPLGKPAGSSSGDTQSPGATSPSTTGPDATDPAAVPPLAVDDSDGTIATVFYALGFGLVILAALVAVIVVVSRRRRAPAAGQPGPAPYGTPPGAWPQAQPPYPNQPQPPYGTQAPPPGYPPQQPYQNPYSQDGNQQR</sequence>
<dbReference type="PANTHER" id="PTHR43806">
    <property type="entry name" value="PEPTIDASE S8"/>
    <property type="match status" value="1"/>
</dbReference>
<evidence type="ECO:0000313" key="10">
    <source>
        <dbReference type="EMBL" id="TWE17563.1"/>
    </source>
</evidence>
<keyword evidence="7" id="KW-0812">Transmembrane</keyword>